<dbReference type="AlphaFoldDB" id="A0A9X4QQ08"/>
<dbReference type="SMART" id="SM00382">
    <property type="entry name" value="AAA"/>
    <property type="match status" value="1"/>
</dbReference>
<dbReference type="PIRSF" id="PIRSF039085">
    <property type="entry name" value="ABC_ATPase_HisP"/>
    <property type="match status" value="1"/>
</dbReference>
<keyword evidence="4" id="KW-0547">Nucleotide-binding</keyword>
<dbReference type="InterPro" id="IPR003439">
    <property type="entry name" value="ABC_transporter-like_ATP-bd"/>
</dbReference>
<evidence type="ECO:0000256" key="3">
    <source>
        <dbReference type="ARBA" id="ARBA00022475"/>
    </source>
</evidence>
<accession>A0A9X4QQ08</accession>
<dbReference type="PROSITE" id="PS50893">
    <property type="entry name" value="ABC_TRANSPORTER_2"/>
    <property type="match status" value="1"/>
</dbReference>
<evidence type="ECO:0000256" key="4">
    <source>
        <dbReference type="ARBA" id="ARBA00022741"/>
    </source>
</evidence>
<evidence type="ECO:0000256" key="1">
    <source>
        <dbReference type="ARBA" id="ARBA00004202"/>
    </source>
</evidence>
<keyword evidence="5 8" id="KW-0067">ATP-binding</keyword>
<dbReference type="PROSITE" id="PS00211">
    <property type="entry name" value="ABC_TRANSPORTER_1"/>
    <property type="match status" value="1"/>
</dbReference>
<dbReference type="InterPro" id="IPR027417">
    <property type="entry name" value="P-loop_NTPase"/>
</dbReference>
<evidence type="ECO:0000256" key="5">
    <source>
        <dbReference type="ARBA" id="ARBA00022840"/>
    </source>
</evidence>
<proteinExistence type="predicted"/>
<organism evidence="8 9">
    <name type="scientific">Cohnella ginsengisoli</name>
    <dbReference type="NCBI Taxonomy" id="425004"/>
    <lineage>
        <taxon>Bacteria</taxon>
        <taxon>Bacillati</taxon>
        <taxon>Bacillota</taxon>
        <taxon>Bacilli</taxon>
        <taxon>Bacillales</taxon>
        <taxon>Paenibacillaceae</taxon>
        <taxon>Cohnella</taxon>
    </lineage>
</organism>
<dbReference type="PANTHER" id="PTHR43166:SF35">
    <property type="entry name" value="L-CYSTINE IMPORT ATP-BINDING PROTEIN TCYN"/>
    <property type="match status" value="1"/>
</dbReference>
<dbReference type="InterPro" id="IPR003593">
    <property type="entry name" value="AAA+_ATPase"/>
</dbReference>
<dbReference type="SUPFAM" id="SSF52540">
    <property type="entry name" value="P-loop containing nucleoside triphosphate hydrolases"/>
    <property type="match status" value="1"/>
</dbReference>
<comment type="subcellular location">
    <subcellularLocation>
        <location evidence="1">Cell membrane</location>
        <topology evidence="1">Peripheral membrane protein</topology>
    </subcellularLocation>
</comment>
<dbReference type="RefSeq" id="WP_277567837.1">
    <property type="nucleotide sequence ID" value="NZ_JAPDHZ010000006.1"/>
</dbReference>
<dbReference type="Proteomes" id="UP001153387">
    <property type="component" value="Unassembled WGS sequence"/>
</dbReference>
<evidence type="ECO:0000256" key="6">
    <source>
        <dbReference type="ARBA" id="ARBA00023136"/>
    </source>
</evidence>
<evidence type="ECO:0000256" key="2">
    <source>
        <dbReference type="ARBA" id="ARBA00022448"/>
    </source>
</evidence>
<name>A0A9X4QQ08_9BACL</name>
<keyword evidence="3" id="KW-1003">Cell membrane</keyword>
<dbReference type="GO" id="GO:0015424">
    <property type="term" value="F:ABC-type amino acid transporter activity"/>
    <property type="evidence" value="ECO:0007669"/>
    <property type="project" value="InterPro"/>
</dbReference>
<dbReference type="InterPro" id="IPR030679">
    <property type="entry name" value="ABC_ATPase_HisP-typ"/>
</dbReference>
<dbReference type="InterPro" id="IPR050086">
    <property type="entry name" value="MetN_ABC_transporter-like"/>
</dbReference>
<gene>
    <name evidence="8" type="ORF">OMP38_26970</name>
</gene>
<dbReference type="Gene3D" id="3.40.50.300">
    <property type="entry name" value="P-loop containing nucleotide triphosphate hydrolases"/>
    <property type="match status" value="1"/>
</dbReference>
<keyword evidence="2" id="KW-0813">Transport</keyword>
<dbReference type="InterPro" id="IPR017871">
    <property type="entry name" value="ABC_transporter-like_CS"/>
</dbReference>
<comment type="caution">
    <text evidence="8">The sequence shown here is derived from an EMBL/GenBank/DDBJ whole genome shotgun (WGS) entry which is preliminary data.</text>
</comment>
<evidence type="ECO:0000313" key="8">
    <source>
        <dbReference type="EMBL" id="MDG0794062.1"/>
    </source>
</evidence>
<keyword evidence="6" id="KW-0472">Membrane</keyword>
<evidence type="ECO:0000259" key="7">
    <source>
        <dbReference type="PROSITE" id="PS50893"/>
    </source>
</evidence>
<reference evidence="8 9" key="1">
    <citation type="submission" date="2022-10" db="EMBL/GenBank/DDBJ databases">
        <title>Comparative genomic analysis of Cohnella hashimotonis sp. nov., isolated from the International Space Station.</title>
        <authorList>
            <person name="Simpson A."/>
            <person name="Venkateswaran K."/>
        </authorList>
    </citation>
    <scope>NUCLEOTIDE SEQUENCE [LARGE SCALE GENOMIC DNA]</scope>
    <source>
        <strain evidence="8 9">DSM 18997</strain>
    </source>
</reference>
<sequence>MLLSLQGLTKHFGDLPVLHAIDLEIQQGTTTVVIGPSGSGKSTLLACINLLEIPTSGSIRLGERQLRFSPAGKPNPRAVQAFRRETGTVFQGNHLFPHMTALENVMVGPIAVRRMNRADAQAKAIALLEQVGLGAFRDRYPYQLSGGQQQRVGIARAMSMEPQILLFDEPTSALDPELVGEVLEVMRSLIRSGITLIVVTHELEFASRAADRVLFMDQGAILENGTPEAVFAHSRHERVRQFVSRLAPGFAKPTPSYSI</sequence>
<keyword evidence="9" id="KW-1185">Reference proteome</keyword>
<protein>
    <submittedName>
        <fullName evidence="8">Amino acid ABC transporter ATP-binding protein</fullName>
    </submittedName>
</protein>
<dbReference type="GO" id="GO:0016887">
    <property type="term" value="F:ATP hydrolysis activity"/>
    <property type="evidence" value="ECO:0007669"/>
    <property type="project" value="InterPro"/>
</dbReference>
<dbReference type="GO" id="GO:0005524">
    <property type="term" value="F:ATP binding"/>
    <property type="evidence" value="ECO:0007669"/>
    <property type="project" value="UniProtKB-KW"/>
</dbReference>
<dbReference type="Pfam" id="PF00005">
    <property type="entry name" value="ABC_tran"/>
    <property type="match status" value="1"/>
</dbReference>
<dbReference type="EMBL" id="JAPDHZ010000006">
    <property type="protein sequence ID" value="MDG0794062.1"/>
    <property type="molecule type" value="Genomic_DNA"/>
</dbReference>
<dbReference type="GO" id="GO:0005886">
    <property type="term" value="C:plasma membrane"/>
    <property type="evidence" value="ECO:0007669"/>
    <property type="project" value="UniProtKB-SubCell"/>
</dbReference>
<feature type="domain" description="ABC transporter" evidence="7">
    <location>
        <begin position="3"/>
        <end position="243"/>
    </location>
</feature>
<dbReference type="PANTHER" id="PTHR43166">
    <property type="entry name" value="AMINO ACID IMPORT ATP-BINDING PROTEIN"/>
    <property type="match status" value="1"/>
</dbReference>
<evidence type="ECO:0000313" key="9">
    <source>
        <dbReference type="Proteomes" id="UP001153387"/>
    </source>
</evidence>